<name>A0A0D2YFH6_FUSOF</name>
<proteinExistence type="predicted"/>
<dbReference type="EnsemblFungi" id="FOXG_15064T0">
    <property type="protein sequence ID" value="FOXG_15064P0"/>
    <property type="gene ID" value="FOXG_15064"/>
</dbReference>
<organism evidence="1 2">
    <name type="scientific">Fusarium oxysporum (strain Fo5176)</name>
    <name type="common">Fusarium vascular wilt</name>
    <dbReference type="NCBI Taxonomy" id="660025"/>
    <lineage>
        <taxon>Eukaryota</taxon>
        <taxon>Fungi</taxon>
        <taxon>Dikarya</taxon>
        <taxon>Ascomycota</taxon>
        <taxon>Pezizomycotina</taxon>
        <taxon>Sordariomycetes</taxon>
        <taxon>Hypocreomycetidae</taxon>
        <taxon>Hypocreales</taxon>
        <taxon>Nectriaceae</taxon>
        <taxon>Fusarium</taxon>
        <taxon>Fusarium oxysporum species complex</taxon>
    </lineage>
</organism>
<reference evidence="1" key="2">
    <citation type="submission" date="2025-08" db="UniProtKB">
        <authorList>
            <consortium name="EnsemblFungi"/>
        </authorList>
    </citation>
    <scope>IDENTIFICATION</scope>
    <source>
        <strain evidence="1">4287 / CBS 123668 / FGSC 9935 / NRRL 34936</strain>
    </source>
</reference>
<dbReference type="Proteomes" id="UP000002489">
    <property type="component" value="Unassembled WGS sequence"/>
</dbReference>
<evidence type="ECO:0000313" key="1">
    <source>
        <dbReference type="EnsemblFungi" id="FOXG_15064P0"/>
    </source>
</evidence>
<sequence length="446" mass="49482">MVQRCDWEFTQLHGGNGSGADMVFMFNDNQISVSIFPSNGSSTKDTRQMEPKDRPLQDRLVDLISRATTCQDDDEYDRLEDEVLGVILDAGRPLFSRPISSQGAVAQNGQSLNHLLFPPFLYFRLEAPASHASIVPINPAEANTILTIDPALDPGFEEELEICQDIPRYIPEEIVVTKSFVRGANTVTAAVQVRGRDMFCKSRGQPGGLFGTGEGRELECLGEILKAFPQPNTIQVPQLLGYIHHKDTKQILGFLRQWVPGQGWVDEELAETKKGDEQALAKIVELLSEEKATFHCPKIPFIPTQFFVTYLGLTNHLGKTPRRLERCSVDKAVASFHGLQAAAEAAKKKKVSGQYATAEIGQAASELQKGQRTMWGPCVKVEGTRGPRKSSSRRLLVLFGQPKLQWSVEAVLYCRRSRGCRGRSYWGEIEGAEAGMSQAREAEMSR</sequence>
<dbReference type="STRING" id="426428.A0A0D2YFH6"/>
<evidence type="ECO:0000313" key="2">
    <source>
        <dbReference type="Proteomes" id="UP000002489"/>
    </source>
</evidence>
<protein>
    <submittedName>
        <fullName evidence="1">Uncharacterized protein</fullName>
    </submittedName>
</protein>
<accession>A0A0D2YFH6</accession>
<reference evidence="2" key="1">
    <citation type="journal article" date="2012" name="Mol. Plant Microbe Interact.">
        <title>A highly conserved effector in Fusarium oxysporum is required for full virulence on Arabidopsis.</title>
        <authorList>
            <person name="Thatcher L.F."/>
            <person name="Gardiner D.M."/>
            <person name="Kazan K."/>
            <person name="Manners J."/>
        </authorList>
    </citation>
    <scope>NUCLEOTIDE SEQUENCE [LARGE SCALE GENOMIC DNA]</scope>
    <source>
        <strain evidence="2">Fo5176</strain>
    </source>
</reference>
<dbReference type="AlphaFoldDB" id="A0A0D2YFH6"/>